<dbReference type="PANTHER" id="PTHR44520">
    <property type="entry name" value="RESPONSE REGULATOR RCP1-RELATED"/>
    <property type="match status" value="1"/>
</dbReference>
<dbReference type="AlphaFoldDB" id="A0A3E0E0E6"/>
<dbReference type="Pfam" id="PF00072">
    <property type="entry name" value="Response_reg"/>
    <property type="match status" value="1"/>
</dbReference>
<feature type="domain" description="Response regulatory" evidence="2">
    <location>
        <begin position="10"/>
        <end position="130"/>
    </location>
</feature>
<proteinExistence type="predicted"/>
<keyword evidence="4" id="KW-1185">Reference proteome</keyword>
<name>A0A3E0E0E6_9FLAO</name>
<gene>
    <name evidence="3" type="ORF">C8P67_11660</name>
</gene>
<dbReference type="InterPro" id="IPR011006">
    <property type="entry name" value="CheY-like_superfamily"/>
</dbReference>
<evidence type="ECO:0000256" key="1">
    <source>
        <dbReference type="PROSITE-ProRule" id="PRU00169"/>
    </source>
</evidence>
<organism evidence="3 4">
    <name type="scientific">Flavobacterium aquicola</name>
    <dbReference type="NCBI Taxonomy" id="1682742"/>
    <lineage>
        <taxon>Bacteria</taxon>
        <taxon>Pseudomonadati</taxon>
        <taxon>Bacteroidota</taxon>
        <taxon>Flavobacteriia</taxon>
        <taxon>Flavobacteriales</taxon>
        <taxon>Flavobacteriaceae</taxon>
        <taxon>Flavobacterium</taxon>
    </lineage>
</organism>
<dbReference type="Gene3D" id="3.40.50.2300">
    <property type="match status" value="1"/>
</dbReference>
<dbReference type="InterPro" id="IPR052893">
    <property type="entry name" value="TCS_response_regulator"/>
</dbReference>
<evidence type="ECO:0000313" key="3">
    <source>
        <dbReference type="EMBL" id="REG91655.1"/>
    </source>
</evidence>
<sequence length="136" mass="15968">MFTYYFYMKTIFLIDDDSDDREIFEETLLSLNIDVKYEDAKNGAEAWEKLTSGTIDKPDLIFLDLNMPVMDGRQFLKHYKQDQSFNDIPVIIYTTSSNEADKNFAVQNNTLFMTKQYSMSALRADLQEVIKKFLKL</sequence>
<dbReference type="PANTHER" id="PTHR44520:SF2">
    <property type="entry name" value="RESPONSE REGULATOR RCP1"/>
    <property type="match status" value="1"/>
</dbReference>
<dbReference type="GO" id="GO:0000160">
    <property type="term" value="P:phosphorelay signal transduction system"/>
    <property type="evidence" value="ECO:0007669"/>
    <property type="project" value="InterPro"/>
</dbReference>
<dbReference type="SUPFAM" id="SSF52172">
    <property type="entry name" value="CheY-like"/>
    <property type="match status" value="1"/>
</dbReference>
<feature type="modified residue" description="4-aspartylphosphate" evidence="1">
    <location>
        <position position="64"/>
    </location>
</feature>
<dbReference type="PROSITE" id="PS50110">
    <property type="entry name" value="RESPONSE_REGULATORY"/>
    <property type="match status" value="1"/>
</dbReference>
<dbReference type="InterPro" id="IPR001789">
    <property type="entry name" value="Sig_transdc_resp-reg_receiver"/>
</dbReference>
<dbReference type="EMBL" id="QUNI01000016">
    <property type="protein sequence ID" value="REG91655.1"/>
    <property type="molecule type" value="Genomic_DNA"/>
</dbReference>
<keyword evidence="1" id="KW-0597">Phosphoprotein</keyword>
<reference evidence="3 4" key="1">
    <citation type="submission" date="2018-08" db="EMBL/GenBank/DDBJ databases">
        <title>Genomic Encyclopedia of Archaeal and Bacterial Type Strains, Phase II (KMG-II): from individual species to whole genera.</title>
        <authorList>
            <person name="Goeker M."/>
        </authorList>
    </citation>
    <scope>NUCLEOTIDE SEQUENCE [LARGE SCALE GENOMIC DNA]</scope>
    <source>
        <strain evidence="3 4">DSM 100880</strain>
    </source>
</reference>
<evidence type="ECO:0000259" key="2">
    <source>
        <dbReference type="PROSITE" id="PS50110"/>
    </source>
</evidence>
<evidence type="ECO:0000313" key="4">
    <source>
        <dbReference type="Proteomes" id="UP000257136"/>
    </source>
</evidence>
<dbReference type="SMART" id="SM00448">
    <property type="entry name" value="REC"/>
    <property type="match status" value="1"/>
</dbReference>
<comment type="caution">
    <text evidence="3">The sequence shown here is derived from an EMBL/GenBank/DDBJ whole genome shotgun (WGS) entry which is preliminary data.</text>
</comment>
<protein>
    <submittedName>
        <fullName evidence="3">Response regulator receiver domain-containing protein</fullName>
    </submittedName>
</protein>
<dbReference type="Proteomes" id="UP000257136">
    <property type="component" value="Unassembled WGS sequence"/>
</dbReference>
<accession>A0A3E0E0E6</accession>